<reference evidence="8 9" key="1">
    <citation type="submission" date="2015-03" db="EMBL/GenBank/DDBJ databases">
        <title>Draft genome of the nematode, Opisthorchis viverrini.</title>
        <authorList>
            <person name="Mitreva M."/>
        </authorList>
    </citation>
    <scope>NUCLEOTIDE SEQUENCE [LARGE SCALE GENOMIC DNA]</scope>
    <source>
        <strain evidence="8">Khon Kaen</strain>
    </source>
</reference>
<gene>
    <name evidence="8" type="ORF">X801_10199</name>
</gene>
<dbReference type="PANTHER" id="PTHR13077">
    <property type="entry name" value="SELENOPROTEIN F"/>
    <property type="match status" value="1"/>
</dbReference>
<dbReference type="InterPro" id="IPR038219">
    <property type="entry name" value="Sep15/SelM_sf"/>
</dbReference>
<protein>
    <recommendedName>
        <fullName evidence="6">Selenoprotein F</fullName>
    </recommendedName>
</protein>
<keyword evidence="9" id="KW-1185">Reference proteome</keyword>
<dbReference type="InterPro" id="IPR036249">
    <property type="entry name" value="Thioredoxin-like_sf"/>
</dbReference>
<organism evidence="8 9">
    <name type="scientific">Opisthorchis viverrini</name>
    <name type="common">Southeast Asian liver fluke</name>
    <dbReference type="NCBI Taxonomy" id="6198"/>
    <lineage>
        <taxon>Eukaryota</taxon>
        <taxon>Metazoa</taxon>
        <taxon>Spiralia</taxon>
        <taxon>Lophotrochozoa</taxon>
        <taxon>Platyhelminthes</taxon>
        <taxon>Trematoda</taxon>
        <taxon>Digenea</taxon>
        <taxon>Opisthorchiida</taxon>
        <taxon>Opisthorchiata</taxon>
        <taxon>Opisthorchiidae</taxon>
        <taxon>Opisthorchis</taxon>
    </lineage>
</organism>
<accession>A0A1S8WIA3</accession>
<proteinExistence type="inferred from homology"/>
<keyword evidence="4" id="KW-0256">Endoplasmic reticulum</keyword>
<evidence type="ECO:0000313" key="9">
    <source>
        <dbReference type="Proteomes" id="UP000243686"/>
    </source>
</evidence>
<evidence type="ECO:0000256" key="2">
    <source>
        <dbReference type="ARBA" id="ARBA00005742"/>
    </source>
</evidence>
<evidence type="ECO:0000256" key="5">
    <source>
        <dbReference type="ARBA" id="ARBA00022933"/>
    </source>
</evidence>
<dbReference type="PANTHER" id="PTHR13077:SF6">
    <property type="entry name" value="SELENOPROTEIN F"/>
    <property type="match status" value="1"/>
</dbReference>
<name>A0A1S8WIA3_OPIVI</name>
<evidence type="ECO:0000313" key="8">
    <source>
        <dbReference type="EMBL" id="OON14013.1"/>
    </source>
</evidence>
<dbReference type="InterPro" id="IPR014912">
    <property type="entry name" value="Sep15_SelM_dom"/>
</dbReference>
<evidence type="ECO:0000256" key="3">
    <source>
        <dbReference type="ARBA" id="ARBA00022729"/>
    </source>
</evidence>
<dbReference type="AlphaFoldDB" id="A0A1S8WIA3"/>
<dbReference type="GO" id="GO:0016491">
    <property type="term" value="F:oxidoreductase activity"/>
    <property type="evidence" value="ECO:0007669"/>
    <property type="project" value="TreeGrafter"/>
</dbReference>
<evidence type="ECO:0000256" key="6">
    <source>
        <dbReference type="ARBA" id="ARBA00040775"/>
    </source>
</evidence>
<evidence type="ECO:0000256" key="4">
    <source>
        <dbReference type="ARBA" id="ARBA00022824"/>
    </source>
</evidence>
<dbReference type="EMBL" id="KV906941">
    <property type="protein sequence ID" value="OON14013.1"/>
    <property type="molecule type" value="Genomic_DNA"/>
</dbReference>
<dbReference type="GO" id="GO:0005788">
    <property type="term" value="C:endoplasmic reticulum lumen"/>
    <property type="evidence" value="ECO:0007669"/>
    <property type="project" value="UniProtKB-SubCell"/>
</dbReference>
<keyword evidence="3" id="KW-0732">Signal</keyword>
<evidence type="ECO:0000256" key="1">
    <source>
        <dbReference type="ARBA" id="ARBA00004319"/>
    </source>
</evidence>
<dbReference type="Gene3D" id="3.40.30.50">
    <property type="entry name" value="Sep15/SelM thioredoxin-like domain, active-site redox motif"/>
    <property type="match status" value="1"/>
</dbReference>
<keyword evidence="5" id="KW-0712">Selenocysteine</keyword>
<dbReference type="InterPro" id="IPR039992">
    <property type="entry name" value="Sep15_SelM"/>
</dbReference>
<dbReference type="Pfam" id="PF08806">
    <property type="entry name" value="Sep15_SelM"/>
    <property type="match status" value="1"/>
</dbReference>
<sequence length="111" mass="12785">MLGFTAQLRCVSCKELAKYNLSKIEPDCFDCCEADDAYKVVKLFHARSYIFSAFIEGQERQKYGNLRLTYKAGHRPTINLLTAADELEESHVIETWDSDTILEFLDQRLAL</sequence>
<evidence type="ECO:0000259" key="7">
    <source>
        <dbReference type="Pfam" id="PF08806"/>
    </source>
</evidence>
<comment type="subcellular location">
    <subcellularLocation>
        <location evidence="1">Endoplasmic reticulum lumen</location>
    </subcellularLocation>
</comment>
<dbReference type="SUPFAM" id="SSF52833">
    <property type="entry name" value="Thioredoxin-like"/>
    <property type="match status" value="1"/>
</dbReference>
<feature type="domain" description="Selenoprotein F/M" evidence="7">
    <location>
        <begin position="53"/>
        <end position="109"/>
    </location>
</feature>
<dbReference type="Proteomes" id="UP000243686">
    <property type="component" value="Unassembled WGS sequence"/>
</dbReference>
<comment type="similarity">
    <text evidence="2">Belongs to the selenoprotein M/F family.</text>
</comment>